<name>A0AAV7P4N6_PLEWA</name>
<evidence type="ECO:0008006" key="3">
    <source>
        <dbReference type="Google" id="ProtNLM"/>
    </source>
</evidence>
<comment type="caution">
    <text evidence="1">The sequence shown here is derived from an EMBL/GenBank/DDBJ whole genome shotgun (WGS) entry which is preliminary data.</text>
</comment>
<evidence type="ECO:0000313" key="1">
    <source>
        <dbReference type="EMBL" id="KAJ1123222.1"/>
    </source>
</evidence>
<protein>
    <recommendedName>
        <fullName evidence="3">Reverse transcriptase/retrotransposon-derived protein RNase H-like domain-containing protein</fullName>
    </recommendedName>
</protein>
<proteinExistence type="predicted"/>
<dbReference type="AlphaFoldDB" id="A0AAV7P4N6"/>
<gene>
    <name evidence="1" type="ORF">NDU88_001695</name>
</gene>
<reference evidence="1" key="1">
    <citation type="journal article" date="2022" name="bioRxiv">
        <title>Sequencing and chromosome-scale assembly of the giantPleurodeles waltlgenome.</title>
        <authorList>
            <person name="Brown T."/>
            <person name="Elewa A."/>
            <person name="Iarovenko S."/>
            <person name="Subramanian E."/>
            <person name="Araus A.J."/>
            <person name="Petzold A."/>
            <person name="Susuki M."/>
            <person name="Suzuki K.-i.T."/>
            <person name="Hayashi T."/>
            <person name="Toyoda A."/>
            <person name="Oliveira C."/>
            <person name="Osipova E."/>
            <person name="Leigh N.D."/>
            <person name="Simon A."/>
            <person name="Yun M.H."/>
        </authorList>
    </citation>
    <scope>NUCLEOTIDE SEQUENCE</scope>
    <source>
        <strain evidence="1">20211129_DDA</strain>
        <tissue evidence="1">Liver</tissue>
    </source>
</reference>
<sequence length="207" mass="23302">MDGDKRKVTWVISDQRGKADEAGDTDSDEVEVLVVCGLDAQVEGVTKHCEVYHPLKCHTEANILVWGSDKKQHDSAWEKVLRKLEQAGMTISVDKLKLMEAIEKAPSLGRFEHFSAKVHILRPLMKKGAKYEMSNEYQVAFDKVKNSIGNAGVLKPFDSTVVTDCSAYRLGAVFMQNPVAKINEVQFLKRLQIAVEELVKSMRCEYQ</sequence>
<dbReference type="Proteomes" id="UP001066276">
    <property type="component" value="Chromosome 7"/>
</dbReference>
<accession>A0AAV7P4N6</accession>
<dbReference type="InterPro" id="IPR043502">
    <property type="entry name" value="DNA/RNA_pol_sf"/>
</dbReference>
<evidence type="ECO:0000313" key="2">
    <source>
        <dbReference type="Proteomes" id="UP001066276"/>
    </source>
</evidence>
<organism evidence="1 2">
    <name type="scientific">Pleurodeles waltl</name>
    <name type="common">Iberian ribbed newt</name>
    <dbReference type="NCBI Taxonomy" id="8319"/>
    <lineage>
        <taxon>Eukaryota</taxon>
        <taxon>Metazoa</taxon>
        <taxon>Chordata</taxon>
        <taxon>Craniata</taxon>
        <taxon>Vertebrata</taxon>
        <taxon>Euteleostomi</taxon>
        <taxon>Amphibia</taxon>
        <taxon>Batrachia</taxon>
        <taxon>Caudata</taxon>
        <taxon>Salamandroidea</taxon>
        <taxon>Salamandridae</taxon>
        <taxon>Pleurodelinae</taxon>
        <taxon>Pleurodeles</taxon>
    </lineage>
</organism>
<dbReference type="SUPFAM" id="SSF56672">
    <property type="entry name" value="DNA/RNA polymerases"/>
    <property type="match status" value="1"/>
</dbReference>
<keyword evidence="2" id="KW-1185">Reference proteome</keyword>
<dbReference type="EMBL" id="JANPWB010000011">
    <property type="protein sequence ID" value="KAJ1123222.1"/>
    <property type="molecule type" value="Genomic_DNA"/>
</dbReference>